<dbReference type="EMBL" id="JAJTJA010000008">
    <property type="protein sequence ID" value="KAH8695185.1"/>
    <property type="molecule type" value="Genomic_DNA"/>
</dbReference>
<protein>
    <recommendedName>
        <fullName evidence="4">F-box domain-containing protein</fullName>
    </recommendedName>
</protein>
<dbReference type="RefSeq" id="XP_046070327.1">
    <property type="nucleotide sequence ID" value="XM_046220637.1"/>
</dbReference>
<accession>A0AAD4PWK5</accession>
<sequence length="538" mass="60770">MAAGQTGDNHIEDGDDARDDGLQDCADAVDDGHQAGTDCAEDGFDLYNHEKRRNLGGRPPLSFAELEARKVARRTKRRWKEPEDDTQKQRRQGTSLLEQLPVELIEKIFLYALETNLCHASPYLAAAVSSERIYRALIRLAFWDEGQNQNQNQNQNAATSGRLLPLRNADSRKFLADALKPADYDQMRMDDAERTHLQATILKCKWCTMARIQAQLPALMQMAIHRFWTGPGITMEPAEKASLHNFLHRKGDSKVFQGLSHKENTYYMSVIPLVSVSINCAEEYVRHVHRVLRLRVIPDRLLRGSSRESESNRGNFSDETINLLELFRHAYGFDGTGHDVSFSRDALQTGIQNALQAQNTRALTTLLKIDEFFARRRLETGPLSTYPSSQQSAQQQYYAIPANHFILTVQLPVPNTEIITLFKLLLRCNAESVPADSPEVTQWAMGLAEGSGGDANVAFGRWILDFMVELPRHIDVARSRPREEALFYYGALNAESGAGRMFIEEGCAGEVDPDAWRKPWIQSMSFDVSQTWLPVDTE</sequence>
<reference evidence="2" key="1">
    <citation type="submission" date="2021-12" db="EMBL/GenBank/DDBJ databases">
        <title>Convergent genome expansion in fungi linked to evolution of root-endophyte symbiosis.</title>
        <authorList>
            <consortium name="DOE Joint Genome Institute"/>
            <person name="Ke Y.-H."/>
            <person name="Bonito G."/>
            <person name="Liao H.-L."/>
            <person name="Looney B."/>
            <person name="Rojas-Flechas A."/>
            <person name="Nash J."/>
            <person name="Hameed K."/>
            <person name="Schadt C."/>
            <person name="Martin F."/>
            <person name="Crous P.W."/>
            <person name="Miettinen O."/>
            <person name="Magnuson J.K."/>
            <person name="Labbe J."/>
            <person name="Jacobson D."/>
            <person name="Doktycz M.J."/>
            <person name="Veneault-Fourrey C."/>
            <person name="Kuo A."/>
            <person name="Mondo S."/>
            <person name="Calhoun S."/>
            <person name="Riley R."/>
            <person name="Ohm R."/>
            <person name="LaButti K."/>
            <person name="Andreopoulos B."/>
            <person name="Pangilinan J."/>
            <person name="Nolan M."/>
            <person name="Tritt A."/>
            <person name="Clum A."/>
            <person name="Lipzen A."/>
            <person name="Daum C."/>
            <person name="Barry K."/>
            <person name="Grigoriev I.V."/>
            <person name="Vilgalys R."/>
        </authorList>
    </citation>
    <scope>NUCLEOTIDE SEQUENCE</scope>
    <source>
        <strain evidence="2">PMI_201</strain>
    </source>
</reference>
<evidence type="ECO:0000256" key="1">
    <source>
        <dbReference type="SAM" id="MobiDB-lite"/>
    </source>
</evidence>
<dbReference type="AlphaFoldDB" id="A0AAD4PWK5"/>
<organism evidence="2 3">
    <name type="scientific">Talaromyces proteolyticus</name>
    <dbReference type="NCBI Taxonomy" id="1131652"/>
    <lineage>
        <taxon>Eukaryota</taxon>
        <taxon>Fungi</taxon>
        <taxon>Dikarya</taxon>
        <taxon>Ascomycota</taxon>
        <taxon>Pezizomycotina</taxon>
        <taxon>Eurotiomycetes</taxon>
        <taxon>Eurotiomycetidae</taxon>
        <taxon>Eurotiales</taxon>
        <taxon>Trichocomaceae</taxon>
        <taxon>Talaromyces</taxon>
        <taxon>Talaromyces sect. Bacilispori</taxon>
    </lineage>
</organism>
<feature type="region of interest" description="Disordered" evidence="1">
    <location>
        <begin position="1"/>
        <end position="41"/>
    </location>
</feature>
<keyword evidence="3" id="KW-1185">Reference proteome</keyword>
<dbReference type="GeneID" id="70250924"/>
<gene>
    <name evidence="2" type="ORF">BGW36DRAFT_429068</name>
</gene>
<name>A0AAD4PWK5_9EURO</name>
<evidence type="ECO:0000313" key="2">
    <source>
        <dbReference type="EMBL" id="KAH8695185.1"/>
    </source>
</evidence>
<feature type="region of interest" description="Disordered" evidence="1">
    <location>
        <begin position="72"/>
        <end position="92"/>
    </location>
</feature>
<evidence type="ECO:0000313" key="3">
    <source>
        <dbReference type="Proteomes" id="UP001201262"/>
    </source>
</evidence>
<dbReference type="Proteomes" id="UP001201262">
    <property type="component" value="Unassembled WGS sequence"/>
</dbReference>
<comment type="caution">
    <text evidence="2">The sequence shown here is derived from an EMBL/GenBank/DDBJ whole genome shotgun (WGS) entry which is preliminary data.</text>
</comment>
<evidence type="ECO:0008006" key="4">
    <source>
        <dbReference type="Google" id="ProtNLM"/>
    </source>
</evidence>
<proteinExistence type="predicted"/>